<dbReference type="SMR" id="A0A125W4L2"/>
<feature type="transmembrane region" description="Helical" evidence="8">
    <location>
        <begin position="238"/>
        <end position="257"/>
    </location>
</feature>
<evidence type="ECO:0000256" key="3">
    <source>
        <dbReference type="ARBA" id="ARBA00022448"/>
    </source>
</evidence>
<dbReference type="EMBL" id="AEBR01000071">
    <property type="protein sequence ID" value="EFM82241.1"/>
    <property type="molecule type" value="Genomic_DNA"/>
</dbReference>
<keyword evidence="3" id="KW-0813">Transport</keyword>
<evidence type="ECO:0000256" key="5">
    <source>
        <dbReference type="ARBA" id="ARBA00022692"/>
    </source>
</evidence>
<comment type="caution">
    <text evidence="9">The sequence shown here is derived from an EMBL/GenBank/DDBJ whole genome shotgun (WGS) entry which is preliminary data.</text>
</comment>
<feature type="transmembrane region" description="Helical" evidence="8">
    <location>
        <begin position="40"/>
        <end position="65"/>
    </location>
</feature>
<keyword evidence="4" id="KW-1003">Cell membrane</keyword>
<dbReference type="GeneID" id="60892843"/>
<evidence type="ECO:0000313" key="10">
    <source>
        <dbReference type="Proteomes" id="UP000004846"/>
    </source>
</evidence>
<name>A0A125W4L2_ENTFL</name>
<gene>
    <name evidence="9" type="ORF">HMPREF9498_02175</name>
</gene>
<dbReference type="AlphaFoldDB" id="A0A125W4L2"/>
<evidence type="ECO:0000256" key="2">
    <source>
        <dbReference type="ARBA" id="ARBA00009773"/>
    </source>
</evidence>
<evidence type="ECO:0000256" key="4">
    <source>
        <dbReference type="ARBA" id="ARBA00022475"/>
    </source>
</evidence>
<organism evidence="9 10">
    <name type="scientific">Enterococcus faecalis TX4248</name>
    <dbReference type="NCBI Taxonomy" id="749495"/>
    <lineage>
        <taxon>Bacteria</taxon>
        <taxon>Bacillati</taxon>
        <taxon>Bacillota</taxon>
        <taxon>Bacilli</taxon>
        <taxon>Lactobacillales</taxon>
        <taxon>Enterococcaceae</taxon>
        <taxon>Enterococcus</taxon>
    </lineage>
</organism>
<feature type="transmembrane region" description="Helical" evidence="8">
    <location>
        <begin position="263"/>
        <end position="290"/>
    </location>
</feature>
<dbReference type="PANTHER" id="PTHR21716:SF53">
    <property type="entry name" value="PERMEASE PERM-RELATED"/>
    <property type="match status" value="1"/>
</dbReference>
<dbReference type="InterPro" id="IPR002549">
    <property type="entry name" value="AI-2E-like"/>
</dbReference>
<dbReference type="GO" id="GO:0005886">
    <property type="term" value="C:plasma membrane"/>
    <property type="evidence" value="ECO:0007669"/>
    <property type="project" value="UniProtKB-SubCell"/>
</dbReference>
<proteinExistence type="inferred from homology"/>
<comment type="similarity">
    <text evidence="2">Belongs to the autoinducer-2 exporter (AI-2E) (TC 2.A.86) family.</text>
</comment>
<keyword evidence="5 8" id="KW-0812">Transmembrane</keyword>
<dbReference type="Proteomes" id="UP000004846">
    <property type="component" value="Unassembled WGS sequence"/>
</dbReference>
<keyword evidence="6 8" id="KW-1133">Transmembrane helix</keyword>
<reference evidence="9 10" key="1">
    <citation type="submission" date="2010-07" db="EMBL/GenBank/DDBJ databases">
        <authorList>
            <person name="Sid Ahmed O."/>
        </authorList>
    </citation>
    <scope>NUCLEOTIDE SEQUENCE [LARGE SCALE GENOMIC DNA]</scope>
    <source>
        <strain evidence="9 10">TX4248</strain>
    </source>
</reference>
<dbReference type="HOGENOM" id="CLU_031275_8_2_9"/>
<feature type="transmembrane region" description="Helical" evidence="8">
    <location>
        <begin position="77"/>
        <end position="101"/>
    </location>
</feature>
<feature type="transmembrane region" description="Helical" evidence="8">
    <location>
        <begin position="16"/>
        <end position="34"/>
    </location>
</feature>
<evidence type="ECO:0000256" key="8">
    <source>
        <dbReference type="SAM" id="Phobius"/>
    </source>
</evidence>
<feature type="transmembrane region" description="Helical" evidence="8">
    <location>
        <begin position="297"/>
        <end position="320"/>
    </location>
</feature>
<dbReference type="Pfam" id="PF01594">
    <property type="entry name" value="AI-2E_transport"/>
    <property type="match status" value="1"/>
</dbReference>
<evidence type="ECO:0000256" key="6">
    <source>
        <dbReference type="ARBA" id="ARBA00022989"/>
    </source>
</evidence>
<evidence type="ECO:0000256" key="1">
    <source>
        <dbReference type="ARBA" id="ARBA00004651"/>
    </source>
</evidence>
<accession>A0A125W4L2</accession>
<keyword evidence="7 8" id="KW-0472">Membrane</keyword>
<evidence type="ECO:0000313" key="9">
    <source>
        <dbReference type="EMBL" id="EFM82241.1"/>
    </source>
</evidence>
<sequence length="394" mass="44720">MDKESTKWIRFLGGKNLLYTLTILCLIAVTIFLFNTVSFIFKPIFVIFSAVLGPVLFGIILFYLLNPMVKRLEKKIPRVWAIAILYVLIIALLVLAGLQLFPIIQDQTEELIKQFPSFWKSTLQTVQEFMAKTPFAKDLESANESINQLWGKLANSFKDFAGDYLQTGAQGLGSVFSAVSSTFLTLFTGPIIAFFLLKDKEKFYRFVKGIIPPAFRPDFDEYSQIANIQIGDYLKGQVIASLVLGIMYWPAFLLIGLQFGSILALAAGILCIIPYIGPFIAFIPGLIIAFQDSTFMVVKFVIVWFAIQLIHGDFVIPRVMGDKLKVHPITILLVLLVMGELFGLMGVIFGIPMYCLVKVTVIYLFRKFKQRYNRFYGDNGEYEHTNFTKDQYLK</sequence>
<feature type="transmembrane region" description="Helical" evidence="8">
    <location>
        <begin position="332"/>
        <end position="365"/>
    </location>
</feature>
<evidence type="ECO:0000256" key="7">
    <source>
        <dbReference type="ARBA" id="ARBA00023136"/>
    </source>
</evidence>
<feature type="transmembrane region" description="Helical" evidence="8">
    <location>
        <begin position="175"/>
        <end position="197"/>
    </location>
</feature>
<comment type="subcellular location">
    <subcellularLocation>
        <location evidence="1">Cell membrane</location>
        <topology evidence="1">Multi-pass membrane protein</topology>
    </subcellularLocation>
</comment>
<protein>
    <submittedName>
        <fullName evidence="9">Putative ATP synthase F0, A subunit</fullName>
    </submittedName>
</protein>
<dbReference type="RefSeq" id="WP_002355262.1">
    <property type="nucleotide sequence ID" value="NZ_GL454468.1"/>
</dbReference>
<dbReference type="GO" id="GO:0055085">
    <property type="term" value="P:transmembrane transport"/>
    <property type="evidence" value="ECO:0007669"/>
    <property type="project" value="TreeGrafter"/>
</dbReference>
<dbReference type="PANTHER" id="PTHR21716">
    <property type="entry name" value="TRANSMEMBRANE PROTEIN"/>
    <property type="match status" value="1"/>
</dbReference>